<dbReference type="GO" id="GO:0016020">
    <property type="term" value="C:membrane"/>
    <property type="evidence" value="ECO:0007669"/>
    <property type="project" value="UniProtKB-SubCell"/>
</dbReference>
<keyword evidence="6" id="KW-0325">Glycoprotein</keyword>
<reference evidence="7 8" key="1">
    <citation type="journal article" date="2018" name="Front. Plant Sci.">
        <title>Red Clover (Trifolium pratense) and Zigzag Clover (T. medium) - A Picture of Genomic Similarities and Differences.</title>
        <authorList>
            <person name="Dluhosova J."/>
            <person name="Istvanek J."/>
            <person name="Nedelnik J."/>
            <person name="Repkova J."/>
        </authorList>
    </citation>
    <scope>NUCLEOTIDE SEQUENCE [LARGE SCALE GENOMIC DNA]</scope>
    <source>
        <strain evidence="8">cv. 10/8</strain>
        <tissue evidence="7">Leaf</tissue>
    </source>
</reference>
<feature type="non-terminal residue" evidence="7">
    <location>
        <position position="76"/>
    </location>
</feature>
<comment type="caution">
    <text evidence="7">The sequence shown here is derived from an EMBL/GenBank/DDBJ whole genome shotgun (WGS) entry which is preliminary data.</text>
</comment>
<dbReference type="Proteomes" id="UP000265520">
    <property type="component" value="Unassembled WGS sequence"/>
</dbReference>
<dbReference type="GO" id="GO:0017095">
    <property type="term" value="F:heparan sulfate 6-sulfotransferase activity"/>
    <property type="evidence" value="ECO:0007669"/>
    <property type="project" value="TreeGrafter"/>
</dbReference>
<evidence type="ECO:0000256" key="5">
    <source>
        <dbReference type="ARBA" id="ARBA00023136"/>
    </source>
</evidence>
<evidence type="ECO:0000256" key="3">
    <source>
        <dbReference type="ARBA" id="ARBA00022692"/>
    </source>
</evidence>
<accession>A0A392PAB7</accession>
<dbReference type="AlphaFoldDB" id="A0A392PAB7"/>
<dbReference type="PANTHER" id="PTHR12812">
    <property type="entry name" value="HEPARAN SULFATE 6-O-SULFOTRANSFERASE 3"/>
    <property type="match status" value="1"/>
</dbReference>
<dbReference type="InterPro" id="IPR010635">
    <property type="entry name" value="Heparan_SO4-6-sulfoTrfase"/>
</dbReference>
<organism evidence="7 8">
    <name type="scientific">Trifolium medium</name>
    <dbReference type="NCBI Taxonomy" id="97028"/>
    <lineage>
        <taxon>Eukaryota</taxon>
        <taxon>Viridiplantae</taxon>
        <taxon>Streptophyta</taxon>
        <taxon>Embryophyta</taxon>
        <taxon>Tracheophyta</taxon>
        <taxon>Spermatophyta</taxon>
        <taxon>Magnoliopsida</taxon>
        <taxon>eudicotyledons</taxon>
        <taxon>Gunneridae</taxon>
        <taxon>Pentapetalae</taxon>
        <taxon>rosids</taxon>
        <taxon>fabids</taxon>
        <taxon>Fabales</taxon>
        <taxon>Fabaceae</taxon>
        <taxon>Papilionoideae</taxon>
        <taxon>50 kb inversion clade</taxon>
        <taxon>NPAAA clade</taxon>
        <taxon>Hologalegina</taxon>
        <taxon>IRL clade</taxon>
        <taxon>Trifolieae</taxon>
        <taxon>Trifolium</taxon>
    </lineage>
</organism>
<keyword evidence="4" id="KW-1133">Transmembrane helix</keyword>
<keyword evidence="2 7" id="KW-0808">Transferase</keyword>
<dbReference type="PANTHER" id="PTHR12812:SF0">
    <property type="entry name" value="HEPARAN-SULFATE 6-O-SULFOTRANSFERASE"/>
    <property type="match status" value="1"/>
</dbReference>
<evidence type="ECO:0000313" key="8">
    <source>
        <dbReference type="Proteomes" id="UP000265520"/>
    </source>
</evidence>
<protein>
    <submittedName>
        <fullName evidence="7">Tyrosine sulfotransferase-like protein</fullName>
    </submittedName>
</protein>
<keyword evidence="5" id="KW-0472">Membrane</keyword>
<evidence type="ECO:0000313" key="7">
    <source>
        <dbReference type="EMBL" id="MCI09023.1"/>
    </source>
</evidence>
<evidence type="ECO:0000256" key="2">
    <source>
        <dbReference type="ARBA" id="ARBA00022679"/>
    </source>
</evidence>
<sequence length="76" mass="8830">MKCAIVYRNIRFLVNMCYKLQSMYLYILQKRLDDMLYVGLTEEHRESATMFANVVGSQVISQLIAPNSSLHIIENT</sequence>
<dbReference type="EMBL" id="LXQA010071121">
    <property type="protein sequence ID" value="MCI09023.1"/>
    <property type="molecule type" value="Genomic_DNA"/>
</dbReference>
<keyword evidence="8" id="KW-1185">Reference proteome</keyword>
<comment type="subcellular location">
    <subcellularLocation>
        <location evidence="1">Membrane</location>
        <topology evidence="1">Single-pass membrane protein</topology>
    </subcellularLocation>
</comment>
<keyword evidence="3" id="KW-0812">Transmembrane</keyword>
<evidence type="ECO:0000256" key="6">
    <source>
        <dbReference type="ARBA" id="ARBA00023180"/>
    </source>
</evidence>
<name>A0A392PAB7_9FABA</name>
<proteinExistence type="predicted"/>
<evidence type="ECO:0000256" key="1">
    <source>
        <dbReference type="ARBA" id="ARBA00004167"/>
    </source>
</evidence>
<evidence type="ECO:0000256" key="4">
    <source>
        <dbReference type="ARBA" id="ARBA00022989"/>
    </source>
</evidence>